<feature type="region of interest" description="Disordered" evidence="1">
    <location>
        <begin position="428"/>
        <end position="650"/>
    </location>
</feature>
<dbReference type="EMBL" id="KZ819638">
    <property type="protein sequence ID" value="PWN88281.1"/>
    <property type="molecule type" value="Genomic_DNA"/>
</dbReference>
<dbReference type="GO" id="GO:0005085">
    <property type="term" value="F:guanyl-nucleotide exchange factor activity"/>
    <property type="evidence" value="ECO:0007669"/>
    <property type="project" value="InterPro"/>
</dbReference>
<feature type="region of interest" description="Disordered" evidence="1">
    <location>
        <begin position="1523"/>
        <end position="1546"/>
    </location>
</feature>
<dbReference type="InterPro" id="IPR001849">
    <property type="entry name" value="PH_domain"/>
</dbReference>
<dbReference type="Gene3D" id="1.10.1000.11">
    <property type="entry name" value="Arf Nucleotide-binding Site Opener,domain 2"/>
    <property type="match status" value="1"/>
</dbReference>
<feature type="compositionally biased region" description="Polar residues" evidence="1">
    <location>
        <begin position="219"/>
        <end position="233"/>
    </location>
</feature>
<reference evidence="3 4" key="1">
    <citation type="journal article" date="2018" name="Mol. Biol. Evol.">
        <title>Broad Genomic Sampling Reveals a Smut Pathogenic Ancestry of the Fungal Clade Ustilaginomycotina.</title>
        <authorList>
            <person name="Kijpornyongpan T."/>
            <person name="Mondo S.J."/>
            <person name="Barry K."/>
            <person name="Sandor L."/>
            <person name="Lee J."/>
            <person name="Lipzen A."/>
            <person name="Pangilinan J."/>
            <person name="LaButti K."/>
            <person name="Hainaut M."/>
            <person name="Henrissat B."/>
            <person name="Grigoriev I.V."/>
            <person name="Spatafora J.W."/>
            <person name="Aime M.C."/>
        </authorList>
    </citation>
    <scope>NUCLEOTIDE SEQUENCE [LARGE SCALE GENOMIC DNA]</scope>
    <source>
        <strain evidence="3 4">MCA 4198</strain>
    </source>
</reference>
<feature type="region of interest" description="Disordered" evidence="1">
    <location>
        <begin position="1"/>
        <end position="391"/>
    </location>
</feature>
<evidence type="ECO:0000313" key="3">
    <source>
        <dbReference type="EMBL" id="PWN88281.1"/>
    </source>
</evidence>
<feature type="domain" description="SEC7" evidence="2">
    <location>
        <begin position="929"/>
        <end position="1064"/>
    </location>
</feature>
<feature type="region of interest" description="Disordered" evidence="1">
    <location>
        <begin position="745"/>
        <end position="812"/>
    </location>
</feature>
<dbReference type="Gene3D" id="2.30.29.30">
    <property type="entry name" value="Pleckstrin-homology domain (PH domain)/Phosphotyrosine-binding domain (PTB)"/>
    <property type="match status" value="1"/>
</dbReference>
<feature type="compositionally biased region" description="Low complexity" evidence="1">
    <location>
        <begin position="1353"/>
        <end position="1363"/>
    </location>
</feature>
<feature type="region of interest" description="Disordered" evidence="1">
    <location>
        <begin position="1569"/>
        <end position="1622"/>
    </location>
</feature>
<feature type="compositionally biased region" description="Low complexity" evidence="1">
    <location>
        <begin position="1079"/>
        <end position="1095"/>
    </location>
</feature>
<sequence>MLPIQRKRPTEGRKNALEGATTSFASSSRSRKRPDTASTVNSFASARGFSSDDAYSPPNMTTSLPRASIGGNSIDSSRSSNHYASTARRPSTSSNKNSFDDMLRSGNTWVMSQTADIAKDEAARRRLVASSPDPARSSSSSSSSSRGDGGRRLIVRRASELIDSEDDDTAEGHDAMIDKAAGGGGGGPGGQRRRVTNPVGAGPAQETINEDVSAEATPRLTSPSSPLHAQGKTSPYGAAPPPSSIPVERSPSTSTRGSSLARYATPPSGGASPVLAPATALPVHPHHRDRGQDMPTSPSTPERRRANGQGSAQQQSSSPDAPSNAAAAAAAAVAVSADAREQRQGLGLGVGPSQTLALPADQQNSTPRARSKTDASNASNATYMPFPTDSKRPLESISLAAEQQQLADMDKSGTTFFKERMKKTSGFLRRLRGGGGGGGIQTAADGTTSTPKLGDVGRSQTAKATMSAAKLVPPSTPKLNRKASQNSVASEGGASVRSAPGGSSRATDYADEVPVPVPSIPSKFKDQVPTPPLRTDSNPKKETKDTGSLTSRRVKSKQREADGQRAKQSDASRSVSAPQGGGGSNNEPGLPPLPSKESMSSSSSNGSSSATAARPVAPEHHRHVRKASSAHGGSAGSGSTEMRHALSAWASEMDQTLSTAAQDLDVKTKMQKPGLWGPTPQLPDFGHRNRSGSFMEEDEEANTDQRTAHSAPNTPLDLTPNNSAFVTPQGTLRANSNFLQRANELGLAPPVPGGKVSSKSRPSIIQSDPARSASSLFLRDAKPDSLEHNAERPSRYDRSGARSENASNMTSVSYETAIDRQSAFLIHANRREAAPDANDLDVSSSSSEGIDPETSIRLITPASTADGDPSVTLPPSTGELKATSDTADQSKSDYNSSDVASAGAGTDLAGRAKEAASQCWNEDESFKKREKIAEWLGGVGTLNHLARQFYFQNFDFSGLRLDTAFRRLCDKLFLRAETQQVDRILSTFSARYVECNPTSLFGSADVVHSVVFSLLLLNTDLHVADINDRMTRTQFVRNTLSALGESGYLPSSRSGGTHDDSQSSINVNMEPSSATQPLAVSSEASSAAAKSGATSPQDVNNKLQVGNVVNQPREKARSVAGSVGSAPGLTRSPSMNSSVSRNPPSSYSKSFEVELENVLKDIYAAVKADRIRLPLDDSLDLAPMQNQRRPAKPSAPGSERYSALKRGSIRGIQGLLGNSTAALRSDESLSPSSFGGRSLGDSWLFAPSTSTATSSGASTSHLTMPTLGFANTLSQSIIREANDEDGTRSLASGGDDITDEELALIGPPWAKEGTLTRKHYWEAPQKRAKDKNWVEVFVVAQKGTLSVFRFGDSASSTSSSQQARGGGPGRGTGAGAGGGGIGSGGGMGGGNWLSNAVPLGHIPLAHTLANSLPPPGYSRARPHVFALTLPGGDVYFFQTGHEELVQEWVSTCNYWAARQSREPFAGGVSNMEYGWNRVLPQEDDDGDLDEADEVLANVSEEAASPSPQPDGGLYSASTIGVSSANAKGSDSRSVRSGRSGRSLRSRAGSALFQNWTDASSIALRERSGSSSIFEGQGGSGTGAITNGGAGRTGSAGALKRVLSHTTTSSAQGSAPGSPYRGAASNVFADNRPIYVNEWRPPAAPMQPSTLSEEDQLEACLRHTSRMETELTQHNSLREPMLALKPPPKALVNWERKSAYLLGELTKFQVYVDSLQAAAHLRAEMRGKREVEKMIRDADDELAKVNEAEEGPPVRTVETAAPSH</sequence>
<feature type="compositionally biased region" description="Polar residues" evidence="1">
    <location>
        <begin position="105"/>
        <end position="115"/>
    </location>
</feature>
<name>A0A316YGM8_9BASI</name>
<dbReference type="GeneID" id="37045563"/>
<feature type="compositionally biased region" description="Gly residues" evidence="1">
    <location>
        <begin position="1364"/>
        <end position="1382"/>
    </location>
</feature>
<feature type="region of interest" description="Disordered" evidence="1">
    <location>
        <begin position="1352"/>
        <end position="1382"/>
    </location>
</feature>
<dbReference type="PANTHER" id="PTHR10663">
    <property type="entry name" value="GUANYL-NUCLEOTIDE EXCHANGE FACTOR"/>
    <property type="match status" value="1"/>
</dbReference>
<dbReference type="InterPro" id="IPR023394">
    <property type="entry name" value="Sec7_C_sf"/>
</dbReference>
<feature type="compositionally biased region" description="Polar residues" evidence="1">
    <location>
        <begin position="704"/>
        <end position="713"/>
    </location>
</feature>
<accession>A0A316YGM8</accession>
<dbReference type="SMART" id="SM00222">
    <property type="entry name" value="Sec7"/>
    <property type="match status" value="1"/>
</dbReference>
<dbReference type="InterPro" id="IPR041681">
    <property type="entry name" value="PH_9"/>
</dbReference>
<feature type="region of interest" description="Disordered" evidence="1">
    <location>
        <begin position="670"/>
        <end position="729"/>
    </location>
</feature>
<feature type="region of interest" description="Disordered" evidence="1">
    <location>
        <begin position="835"/>
        <end position="905"/>
    </location>
</feature>
<dbReference type="InParanoid" id="A0A316YGM8"/>
<dbReference type="RefSeq" id="XP_025375479.1">
    <property type="nucleotide sequence ID" value="XM_025523647.1"/>
</dbReference>
<dbReference type="PANTHER" id="PTHR10663:SF373">
    <property type="entry name" value="PH AND SEC7 DOMAIN-CONTAINING PROTEIN C11E3.11C"/>
    <property type="match status" value="1"/>
</dbReference>
<feature type="compositionally biased region" description="Polar residues" evidence="1">
    <location>
        <begin position="802"/>
        <end position="812"/>
    </location>
</feature>
<feature type="compositionally biased region" description="Polar residues" evidence="1">
    <location>
        <begin position="1603"/>
        <end position="1614"/>
    </location>
</feature>
<feature type="region of interest" description="Disordered" evidence="1">
    <location>
        <begin position="1047"/>
        <end position="1147"/>
    </location>
</feature>
<feature type="compositionally biased region" description="Low complexity" evidence="1">
    <location>
        <begin position="307"/>
        <end position="337"/>
    </location>
</feature>
<feature type="compositionally biased region" description="Basic and acidic residues" evidence="1">
    <location>
        <begin position="557"/>
        <end position="570"/>
    </location>
</feature>
<dbReference type="SMART" id="SM00233">
    <property type="entry name" value="PH"/>
    <property type="match status" value="1"/>
</dbReference>
<feature type="compositionally biased region" description="Polar residues" evidence="1">
    <location>
        <begin position="1062"/>
        <end position="1078"/>
    </location>
</feature>
<dbReference type="SUPFAM" id="SSF48425">
    <property type="entry name" value="Sec7 domain"/>
    <property type="match status" value="1"/>
</dbReference>
<keyword evidence="4" id="KW-1185">Reference proteome</keyword>
<feature type="compositionally biased region" description="Gly residues" evidence="1">
    <location>
        <begin position="1575"/>
        <end position="1593"/>
    </location>
</feature>
<feature type="compositionally biased region" description="Polar residues" evidence="1">
    <location>
        <begin position="1096"/>
        <end position="1110"/>
    </location>
</feature>
<feature type="compositionally biased region" description="Polar residues" evidence="1">
    <location>
        <begin position="883"/>
        <end position="899"/>
    </location>
</feature>
<gene>
    <name evidence="3" type="ORF">FA10DRAFT_280846</name>
</gene>
<dbReference type="InterPro" id="IPR000904">
    <property type="entry name" value="Sec7_dom"/>
</dbReference>
<dbReference type="STRING" id="215250.A0A316YGM8"/>
<dbReference type="Pfam" id="PF01369">
    <property type="entry name" value="Sec7"/>
    <property type="match status" value="1"/>
</dbReference>
<dbReference type="InterPro" id="IPR011993">
    <property type="entry name" value="PH-like_dom_sf"/>
</dbReference>
<feature type="region of interest" description="Disordered" evidence="1">
    <location>
        <begin position="1181"/>
        <end position="1203"/>
    </location>
</feature>
<feature type="compositionally biased region" description="Gly residues" evidence="1">
    <location>
        <begin position="181"/>
        <end position="190"/>
    </location>
</feature>
<dbReference type="GO" id="GO:0032012">
    <property type="term" value="P:regulation of ARF protein signal transduction"/>
    <property type="evidence" value="ECO:0007669"/>
    <property type="project" value="InterPro"/>
</dbReference>
<feature type="compositionally biased region" description="Polar residues" evidence="1">
    <location>
        <begin position="352"/>
        <end position="382"/>
    </location>
</feature>
<feature type="compositionally biased region" description="Polar residues" evidence="1">
    <location>
        <begin position="58"/>
        <end position="97"/>
    </location>
</feature>
<feature type="compositionally biased region" description="Low complexity" evidence="1">
    <location>
        <begin position="1132"/>
        <end position="1147"/>
    </location>
</feature>
<evidence type="ECO:0000259" key="2">
    <source>
        <dbReference type="PROSITE" id="PS50190"/>
    </source>
</evidence>
<dbReference type="OrthoDB" id="2157641at2759"/>
<organism evidence="3 4">
    <name type="scientific">Acaromyces ingoldii</name>
    <dbReference type="NCBI Taxonomy" id="215250"/>
    <lineage>
        <taxon>Eukaryota</taxon>
        <taxon>Fungi</taxon>
        <taxon>Dikarya</taxon>
        <taxon>Basidiomycota</taxon>
        <taxon>Ustilaginomycotina</taxon>
        <taxon>Exobasidiomycetes</taxon>
        <taxon>Exobasidiales</taxon>
        <taxon>Cryptobasidiaceae</taxon>
        <taxon>Acaromyces</taxon>
    </lineage>
</organism>
<feature type="compositionally biased region" description="Low complexity" evidence="1">
    <location>
        <begin position="595"/>
        <end position="609"/>
    </location>
</feature>
<feature type="compositionally biased region" description="Low complexity" evidence="1">
    <location>
        <begin position="129"/>
        <end position="146"/>
    </location>
</feature>
<feature type="compositionally biased region" description="Basic and acidic residues" evidence="1">
    <location>
        <begin position="779"/>
        <end position="801"/>
    </location>
</feature>
<dbReference type="PROSITE" id="PS50190">
    <property type="entry name" value="SEC7"/>
    <property type="match status" value="1"/>
</dbReference>
<dbReference type="Proteomes" id="UP000245768">
    <property type="component" value="Unassembled WGS sequence"/>
</dbReference>
<dbReference type="SUPFAM" id="SSF50729">
    <property type="entry name" value="PH domain-like"/>
    <property type="match status" value="1"/>
</dbReference>
<feature type="compositionally biased region" description="Polar residues" evidence="1">
    <location>
        <begin position="757"/>
        <end position="766"/>
    </location>
</feature>
<evidence type="ECO:0000256" key="1">
    <source>
        <dbReference type="SAM" id="MobiDB-lite"/>
    </source>
</evidence>
<feature type="compositionally biased region" description="Polar residues" evidence="1">
    <location>
        <begin position="719"/>
        <end position="729"/>
    </location>
</feature>
<protein>
    <recommendedName>
        <fullName evidence="2">SEC7 domain-containing protein</fullName>
    </recommendedName>
</protein>
<proteinExistence type="predicted"/>
<feature type="compositionally biased region" description="Low complexity" evidence="1">
    <location>
        <begin position="1534"/>
        <end position="1546"/>
    </location>
</feature>
<dbReference type="Pfam" id="PF15410">
    <property type="entry name" value="PH_9"/>
    <property type="match status" value="1"/>
</dbReference>
<evidence type="ECO:0000313" key="4">
    <source>
        <dbReference type="Proteomes" id="UP000245768"/>
    </source>
</evidence>
<dbReference type="InterPro" id="IPR035999">
    <property type="entry name" value="Sec7_dom_sf"/>
</dbReference>